<evidence type="ECO:0000313" key="3">
    <source>
        <dbReference type="Proteomes" id="UP000836841"/>
    </source>
</evidence>
<evidence type="ECO:0000256" key="1">
    <source>
        <dbReference type="SAM" id="SignalP"/>
    </source>
</evidence>
<keyword evidence="3" id="KW-1185">Reference proteome</keyword>
<dbReference type="AlphaFoldDB" id="A0AAU9SEJ5"/>
<name>A0AAU9SEJ5_THLAR</name>
<proteinExistence type="predicted"/>
<gene>
    <name evidence="2" type="ORF">TAV2_LOCUS13312</name>
</gene>
<feature type="signal peptide" evidence="1">
    <location>
        <begin position="1"/>
        <end position="29"/>
    </location>
</feature>
<sequence length="165" mass="18480">MAASKALVFIVFVLYLSCTLLVSLSGIQARRSCRLAADCVVLCRRRIEGCVDGKCVCEWAKPETELTKTIRSKKESERTLLVSVSGNQSNKPYCSTSKDCDYLQCTRGRAECVDENCICGWSKPEIELTNKTIKCKRDSECPDSRECPKDYYYSCLHGECTCIAV</sequence>
<protein>
    <submittedName>
        <fullName evidence="2">Uncharacterized protein</fullName>
    </submittedName>
</protein>
<evidence type="ECO:0000313" key="2">
    <source>
        <dbReference type="EMBL" id="CAH2061600.1"/>
    </source>
</evidence>
<accession>A0AAU9SEJ5</accession>
<feature type="chain" id="PRO_5043370130" evidence="1">
    <location>
        <begin position="30"/>
        <end position="165"/>
    </location>
</feature>
<organism evidence="2 3">
    <name type="scientific">Thlaspi arvense</name>
    <name type="common">Field penny-cress</name>
    <dbReference type="NCBI Taxonomy" id="13288"/>
    <lineage>
        <taxon>Eukaryota</taxon>
        <taxon>Viridiplantae</taxon>
        <taxon>Streptophyta</taxon>
        <taxon>Embryophyta</taxon>
        <taxon>Tracheophyta</taxon>
        <taxon>Spermatophyta</taxon>
        <taxon>Magnoliopsida</taxon>
        <taxon>eudicotyledons</taxon>
        <taxon>Gunneridae</taxon>
        <taxon>Pentapetalae</taxon>
        <taxon>rosids</taxon>
        <taxon>malvids</taxon>
        <taxon>Brassicales</taxon>
        <taxon>Brassicaceae</taxon>
        <taxon>Thlaspideae</taxon>
        <taxon>Thlaspi</taxon>
    </lineage>
</organism>
<reference evidence="2 3" key="1">
    <citation type="submission" date="2022-03" db="EMBL/GenBank/DDBJ databases">
        <authorList>
            <person name="Nunn A."/>
            <person name="Chopra R."/>
            <person name="Nunn A."/>
            <person name="Contreras Garrido A."/>
        </authorList>
    </citation>
    <scope>NUCLEOTIDE SEQUENCE [LARGE SCALE GENOMIC DNA]</scope>
</reference>
<dbReference type="Proteomes" id="UP000836841">
    <property type="component" value="Chromosome 4"/>
</dbReference>
<dbReference type="EMBL" id="OU466860">
    <property type="protein sequence ID" value="CAH2061600.1"/>
    <property type="molecule type" value="Genomic_DNA"/>
</dbReference>
<keyword evidence="1" id="KW-0732">Signal</keyword>